<evidence type="ECO:0000313" key="2">
    <source>
        <dbReference type="Proteomes" id="UP000191004"/>
    </source>
</evidence>
<protein>
    <submittedName>
        <fullName evidence="1">Uncharacterized protein</fullName>
    </submittedName>
</protein>
<evidence type="ECO:0000313" key="1">
    <source>
        <dbReference type="EMBL" id="OPB44283.1"/>
    </source>
</evidence>
<dbReference type="OrthoDB" id="4202165at2759"/>
<comment type="caution">
    <text evidence="1">The sequence shown here is derived from an EMBL/GenBank/DDBJ whole genome shotgun (WGS) entry which is preliminary data.</text>
</comment>
<reference evidence="1 2" key="1">
    <citation type="submission" date="2016-04" db="EMBL/GenBank/DDBJ databases">
        <title>Multiple horizontal gene transfer events from other fungi enriched the ability of the initially mycotrophic fungus Trichoderma (Ascomycota) to feed on dead plant biomass.</title>
        <authorList>
            <person name="Atanasova L."/>
            <person name="Chenthamara K."/>
            <person name="Zhang J."/>
            <person name="Grujic M."/>
            <person name="Henrissat B."/>
            <person name="Kuo A."/>
            <person name="Aertz A."/>
            <person name="Salamov A."/>
            <person name="Lipzen A."/>
            <person name="Labutti K."/>
            <person name="Barry K."/>
            <person name="Miao Y."/>
            <person name="Rahimi M.J."/>
            <person name="Shen Q."/>
            <person name="Grigoriev I.V."/>
            <person name="Kubicek C.P."/>
            <person name="Druzhinina I.S."/>
        </authorList>
    </citation>
    <scope>NUCLEOTIDE SEQUENCE [LARGE SCALE GENOMIC DNA]</scope>
    <source>
        <strain evidence="1 2">NJAU 4742</strain>
    </source>
</reference>
<name>A0A1T3CT95_9HYPO</name>
<dbReference type="EMBL" id="LVVK01000007">
    <property type="protein sequence ID" value="OPB44283.1"/>
    <property type="molecule type" value="Genomic_DNA"/>
</dbReference>
<dbReference type="AlphaFoldDB" id="A0A1T3CT95"/>
<gene>
    <name evidence="1" type="ORF">A0O28_0026010</name>
</gene>
<organism evidence="1 2">
    <name type="scientific">Trichoderma guizhouense</name>
    <dbReference type="NCBI Taxonomy" id="1491466"/>
    <lineage>
        <taxon>Eukaryota</taxon>
        <taxon>Fungi</taxon>
        <taxon>Dikarya</taxon>
        <taxon>Ascomycota</taxon>
        <taxon>Pezizomycotina</taxon>
        <taxon>Sordariomycetes</taxon>
        <taxon>Hypocreomycetidae</taxon>
        <taxon>Hypocreales</taxon>
        <taxon>Hypocreaceae</taxon>
        <taxon>Trichoderma</taxon>
    </lineage>
</organism>
<keyword evidence="2" id="KW-1185">Reference proteome</keyword>
<accession>A0A1T3CT95</accession>
<sequence>MSSLKDRVIRLFERLKASRILLVEWETSLWIRLGNRALAWNGSLFLLVPDRQFQQVLNLAMDTGLSPADEDTLPSVYPCETLHFAVRFLIDESPSTEGQPRRRLVFLPMFWTGITREGIVPRSADADSKEYYPPLPSCIQTVPLSVAVAALCRIANRENGPSRLRTNVLETISGLTSGAADKSDDG</sequence>
<dbReference type="Proteomes" id="UP000191004">
    <property type="component" value="Unassembled WGS sequence"/>
</dbReference>
<proteinExistence type="predicted"/>